<evidence type="ECO:0008006" key="10">
    <source>
        <dbReference type="Google" id="ProtNLM"/>
    </source>
</evidence>
<comment type="subcellular location">
    <subcellularLocation>
        <location evidence="1">Membrane</location>
        <topology evidence="1">Multi-pass membrane protein</topology>
    </subcellularLocation>
</comment>
<comment type="similarity">
    <text evidence="2 6">Belongs to the peroxisomal membrane protein PXMP2/4 family.</text>
</comment>
<name>A0ABN9YDW1_9DINO</name>
<feature type="transmembrane region" description="Helical" evidence="6">
    <location>
        <begin position="177"/>
        <end position="195"/>
    </location>
</feature>
<evidence type="ECO:0000313" key="9">
    <source>
        <dbReference type="Proteomes" id="UP001189429"/>
    </source>
</evidence>
<dbReference type="InterPro" id="IPR007248">
    <property type="entry name" value="Mpv17_PMP22"/>
</dbReference>
<evidence type="ECO:0000256" key="6">
    <source>
        <dbReference type="RuleBase" id="RU363053"/>
    </source>
</evidence>
<sequence>MAPPRWRLGRRPPLAAALAFAVIFHAAEHLAPPLPLGQARRHAGGTASVPAPGGLLAAVGASYSQALVAHPIPAKSLTAGLLFAGADAAAQRIEAAKGLDKRRVGASAAVGLMFFGPAAHLWFRWVLRLVPGHGLLSLFAKTALGQVFFGPYITTVFFAASLWCNGELSVPMLRRKISADLWPTILAGLGFWPIVET</sequence>
<evidence type="ECO:0000256" key="4">
    <source>
        <dbReference type="ARBA" id="ARBA00022989"/>
    </source>
</evidence>
<evidence type="ECO:0000256" key="5">
    <source>
        <dbReference type="ARBA" id="ARBA00023136"/>
    </source>
</evidence>
<dbReference type="PANTHER" id="PTHR11266:SF17">
    <property type="entry name" value="PROTEIN MPV17"/>
    <property type="match status" value="1"/>
</dbReference>
<feature type="signal peptide" evidence="7">
    <location>
        <begin position="1"/>
        <end position="29"/>
    </location>
</feature>
<evidence type="ECO:0000256" key="2">
    <source>
        <dbReference type="ARBA" id="ARBA00006824"/>
    </source>
</evidence>
<evidence type="ECO:0000313" key="8">
    <source>
        <dbReference type="EMBL" id="CAK0910997.1"/>
    </source>
</evidence>
<evidence type="ECO:0000256" key="3">
    <source>
        <dbReference type="ARBA" id="ARBA00022692"/>
    </source>
</evidence>
<feature type="chain" id="PRO_5045903569" description="Peroxisomal membrane protein MPV17" evidence="7">
    <location>
        <begin position="30"/>
        <end position="197"/>
    </location>
</feature>
<feature type="transmembrane region" description="Helical" evidence="6">
    <location>
        <begin position="104"/>
        <end position="123"/>
    </location>
</feature>
<evidence type="ECO:0000256" key="1">
    <source>
        <dbReference type="ARBA" id="ARBA00004141"/>
    </source>
</evidence>
<reference evidence="8" key="1">
    <citation type="submission" date="2023-10" db="EMBL/GenBank/DDBJ databases">
        <authorList>
            <person name="Chen Y."/>
            <person name="Shah S."/>
            <person name="Dougan E. K."/>
            <person name="Thang M."/>
            <person name="Chan C."/>
        </authorList>
    </citation>
    <scope>NUCLEOTIDE SEQUENCE [LARGE SCALE GENOMIC DNA]</scope>
</reference>
<dbReference type="PANTHER" id="PTHR11266">
    <property type="entry name" value="PEROXISOMAL MEMBRANE PROTEIN 2, PXMP2 MPV17"/>
    <property type="match status" value="1"/>
</dbReference>
<gene>
    <name evidence="8" type="ORF">PCOR1329_LOCUS85006</name>
</gene>
<dbReference type="Proteomes" id="UP001189429">
    <property type="component" value="Unassembled WGS sequence"/>
</dbReference>
<keyword evidence="4 6" id="KW-1133">Transmembrane helix</keyword>
<protein>
    <recommendedName>
        <fullName evidence="10">Peroxisomal membrane protein MPV17</fullName>
    </recommendedName>
</protein>
<proteinExistence type="inferred from homology"/>
<evidence type="ECO:0000256" key="7">
    <source>
        <dbReference type="SAM" id="SignalP"/>
    </source>
</evidence>
<organism evidence="8 9">
    <name type="scientific">Prorocentrum cordatum</name>
    <dbReference type="NCBI Taxonomy" id="2364126"/>
    <lineage>
        <taxon>Eukaryota</taxon>
        <taxon>Sar</taxon>
        <taxon>Alveolata</taxon>
        <taxon>Dinophyceae</taxon>
        <taxon>Prorocentrales</taxon>
        <taxon>Prorocentraceae</taxon>
        <taxon>Prorocentrum</taxon>
    </lineage>
</organism>
<keyword evidence="9" id="KW-1185">Reference proteome</keyword>
<keyword evidence="5 6" id="KW-0472">Membrane</keyword>
<feature type="transmembrane region" description="Helical" evidence="6">
    <location>
        <begin position="143"/>
        <end position="165"/>
    </location>
</feature>
<keyword evidence="3 6" id="KW-0812">Transmembrane</keyword>
<keyword evidence="7" id="KW-0732">Signal</keyword>
<comment type="caution">
    <text evidence="8">The sequence shown here is derived from an EMBL/GenBank/DDBJ whole genome shotgun (WGS) entry which is preliminary data.</text>
</comment>
<accession>A0ABN9YDW1</accession>
<dbReference type="EMBL" id="CAUYUJ010022503">
    <property type="protein sequence ID" value="CAK0910997.1"/>
    <property type="molecule type" value="Genomic_DNA"/>
</dbReference>